<comment type="catalytic activity">
    <reaction evidence="8 10">
        <text>dITP + H2O = dIMP + diphosphate + H(+)</text>
        <dbReference type="Rhea" id="RHEA:28342"/>
        <dbReference type="ChEBI" id="CHEBI:15377"/>
        <dbReference type="ChEBI" id="CHEBI:15378"/>
        <dbReference type="ChEBI" id="CHEBI:33019"/>
        <dbReference type="ChEBI" id="CHEBI:61194"/>
        <dbReference type="ChEBI" id="CHEBI:61382"/>
        <dbReference type="EC" id="3.6.1.66"/>
    </reaction>
</comment>
<name>A0A1I1EAH0_9BACT</name>
<evidence type="ECO:0000256" key="3">
    <source>
        <dbReference type="ARBA" id="ARBA00022723"/>
    </source>
</evidence>
<evidence type="ECO:0000256" key="11">
    <source>
        <dbReference type="RuleBase" id="RU003781"/>
    </source>
</evidence>
<feature type="binding site" evidence="10">
    <location>
        <begin position="8"/>
        <end position="13"/>
    </location>
    <ligand>
        <name>substrate</name>
    </ligand>
</feature>
<dbReference type="GO" id="GO:0046872">
    <property type="term" value="F:metal ion binding"/>
    <property type="evidence" value="ECO:0007669"/>
    <property type="project" value="UniProtKB-KW"/>
</dbReference>
<feature type="binding site" evidence="10">
    <location>
        <begin position="149"/>
        <end position="152"/>
    </location>
    <ligand>
        <name>substrate</name>
    </ligand>
</feature>
<feature type="binding site" evidence="10">
    <location>
        <position position="70"/>
    </location>
    <ligand>
        <name>substrate</name>
    </ligand>
</feature>
<dbReference type="Gene3D" id="3.90.950.10">
    <property type="match status" value="1"/>
</dbReference>
<evidence type="ECO:0000256" key="1">
    <source>
        <dbReference type="ARBA" id="ARBA00008023"/>
    </source>
</evidence>
<comment type="similarity">
    <text evidence="1 10 11">Belongs to the HAM1 NTPase family.</text>
</comment>
<reference evidence="12 13" key="1">
    <citation type="submission" date="2016-10" db="EMBL/GenBank/DDBJ databases">
        <authorList>
            <person name="de Groot N.N."/>
        </authorList>
    </citation>
    <scope>NUCLEOTIDE SEQUENCE [LARGE SCALE GENOMIC DNA]</scope>
    <source>
        <strain evidence="12 13">DSM 6793</strain>
    </source>
</reference>
<dbReference type="CDD" id="cd00515">
    <property type="entry name" value="HAM1"/>
    <property type="match status" value="1"/>
</dbReference>
<evidence type="ECO:0000313" key="13">
    <source>
        <dbReference type="Proteomes" id="UP000199514"/>
    </source>
</evidence>
<keyword evidence="5 10" id="KW-0378">Hydrolase</keyword>
<gene>
    <name evidence="12" type="ORF">SAMN05421780_101699</name>
</gene>
<evidence type="ECO:0000256" key="9">
    <source>
        <dbReference type="ARBA" id="ARBA00052017"/>
    </source>
</evidence>
<comment type="catalytic activity">
    <reaction evidence="10">
        <text>ITP + H2O = IMP + diphosphate + H(+)</text>
        <dbReference type="Rhea" id="RHEA:29399"/>
        <dbReference type="ChEBI" id="CHEBI:15377"/>
        <dbReference type="ChEBI" id="CHEBI:15378"/>
        <dbReference type="ChEBI" id="CHEBI:33019"/>
        <dbReference type="ChEBI" id="CHEBI:58053"/>
        <dbReference type="ChEBI" id="CHEBI:61402"/>
        <dbReference type="EC" id="3.6.1.66"/>
    </reaction>
</comment>
<organism evidence="12 13">
    <name type="scientific">Flexibacter flexilis DSM 6793</name>
    <dbReference type="NCBI Taxonomy" id="927664"/>
    <lineage>
        <taxon>Bacteria</taxon>
        <taxon>Pseudomonadati</taxon>
        <taxon>Bacteroidota</taxon>
        <taxon>Cytophagia</taxon>
        <taxon>Cytophagales</taxon>
        <taxon>Flexibacteraceae</taxon>
        <taxon>Flexibacter</taxon>
    </lineage>
</organism>
<dbReference type="GO" id="GO:0005829">
    <property type="term" value="C:cytosol"/>
    <property type="evidence" value="ECO:0007669"/>
    <property type="project" value="TreeGrafter"/>
</dbReference>
<dbReference type="GO" id="GO:0017111">
    <property type="term" value="F:ribonucleoside triphosphate phosphatase activity"/>
    <property type="evidence" value="ECO:0007669"/>
    <property type="project" value="InterPro"/>
</dbReference>
<dbReference type="HAMAP" id="MF_01405">
    <property type="entry name" value="Non_canon_purine_NTPase"/>
    <property type="match status" value="1"/>
</dbReference>
<sequence>MLKICLATNNRHKIEELLPLLGEGIELVTLRDIGCEVDLPENQDTLQGNALEKAQYVWDNFGVSCIADDTGLEVATLDGAPGVYSARYAGPARSDAANVALLLQNLANKTNRTAQFRTCIALILGGEKHFFEGKIEGEIAVAPTGTNGFGYDPVFVPVGFAETFAQMPLEQKNTMSHRARATAKLLDFLKTKV</sequence>
<keyword evidence="6 10" id="KW-0460">Magnesium</keyword>
<evidence type="ECO:0000256" key="7">
    <source>
        <dbReference type="ARBA" id="ARBA00023080"/>
    </source>
</evidence>
<feature type="binding site" evidence="10">
    <location>
        <begin position="177"/>
        <end position="178"/>
    </location>
    <ligand>
        <name>substrate</name>
    </ligand>
</feature>
<dbReference type="InterPro" id="IPR002637">
    <property type="entry name" value="RdgB/HAM1"/>
</dbReference>
<dbReference type="GO" id="GO:0035870">
    <property type="term" value="F:dITP diphosphatase activity"/>
    <property type="evidence" value="ECO:0007669"/>
    <property type="project" value="UniProtKB-UniRule"/>
</dbReference>
<comment type="function">
    <text evidence="10">Pyrophosphatase that catalyzes the hydrolysis of nucleoside triphosphates to their monophosphate derivatives, with a high preference for the non-canonical purine nucleotides XTP (xanthosine triphosphate), dITP (deoxyinosine triphosphate) and ITP. Seems to function as a house-cleaning enzyme that removes non-canonical purine nucleotides from the nucleotide pool, thus preventing their incorporation into DNA/RNA and avoiding chromosomal lesions.</text>
</comment>
<dbReference type="InterPro" id="IPR020922">
    <property type="entry name" value="dITP/XTP_pyrophosphatase"/>
</dbReference>
<evidence type="ECO:0000256" key="4">
    <source>
        <dbReference type="ARBA" id="ARBA00022741"/>
    </source>
</evidence>
<evidence type="ECO:0000313" key="12">
    <source>
        <dbReference type="EMBL" id="SFB83716.1"/>
    </source>
</evidence>
<evidence type="ECO:0000256" key="2">
    <source>
        <dbReference type="ARBA" id="ARBA00011738"/>
    </source>
</evidence>
<dbReference type="FunFam" id="3.90.950.10:FF:000001">
    <property type="entry name" value="dITP/XTP pyrophosphatase"/>
    <property type="match status" value="1"/>
</dbReference>
<feature type="active site" description="Proton acceptor" evidence="10">
    <location>
        <position position="69"/>
    </location>
</feature>
<accession>A0A1I1EAH0</accession>
<dbReference type="Proteomes" id="UP000199514">
    <property type="component" value="Unassembled WGS sequence"/>
</dbReference>
<dbReference type="GO" id="GO:0036220">
    <property type="term" value="F:ITP diphosphatase activity"/>
    <property type="evidence" value="ECO:0007669"/>
    <property type="project" value="UniProtKB-UniRule"/>
</dbReference>
<dbReference type="InterPro" id="IPR029001">
    <property type="entry name" value="ITPase-like_fam"/>
</dbReference>
<dbReference type="GO" id="GO:0036222">
    <property type="term" value="F:XTP diphosphatase activity"/>
    <property type="evidence" value="ECO:0007669"/>
    <property type="project" value="UniProtKB-UniRule"/>
</dbReference>
<keyword evidence="4 10" id="KW-0547">Nucleotide-binding</keyword>
<proteinExistence type="inferred from homology"/>
<comment type="subunit">
    <text evidence="2 10">Homodimer.</text>
</comment>
<keyword evidence="7 10" id="KW-0546">Nucleotide metabolism</keyword>
<evidence type="ECO:0000256" key="6">
    <source>
        <dbReference type="ARBA" id="ARBA00022842"/>
    </source>
</evidence>
<keyword evidence="13" id="KW-1185">Reference proteome</keyword>
<dbReference type="RefSeq" id="WP_091507343.1">
    <property type="nucleotide sequence ID" value="NZ_FOLE01000001.1"/>
</dbReference>
<dbReference type="SUPFAM" id="SSF52972">
    <property type="entry name" value="ITPase-like"/>
    <property type="match status" value="1"/>
</dbReference>
<comment type="catalytic activity">
    <reaction evidence="9 10">
        <text>XTP + H2O = XMP + diphosphate + H(+)</text>
        <dbReference type="Rhea" id="RHEA:28610"/>
        <dbReference type="ChEBI" id="CHEBI:15377"/>
        <dbReference type="ChEBI" id="CHEBI:15378"/>
        <dbReference type="ChEBI" id="CHEBI:33019"/>
        <dbReference type="ChEBI" id="CHEBI:57464"/>
        <dbReference type="ChEBI" id="CHEBI:61314"/>
        <dbReference type="EC" id="3.6.1.66"/>
    </reaction>
</comment>
<comment type="caution">
    <text evidence="10">Lacks conserved residue(s) required for the propagation of feature annotation.</text>
</comment>
<evidence type="ECO:0000256" key="10">
    <source>
        <dbReference type="HAMAP-Rule" id="MF_01405"/>
    </source>
</evidence>
<feature type="binding site" evidence="10">
    <location>
        <position position="69"/>
    </location>
    <ligand>
        <name>Mg(2+)</name>
        <dbReference type="ChEBI" id="CHEBI:18420"/>
    </ligand>
</feature>
<dbReference type="GO" id="GO:0009146">
    <property type="term" value="P:purine nucleoside triphosphate catabolic process"/>
    <property type="evidence" value="ECO:0007669"/>
    <property type="project" value="UniProtKB-UniRule"/>
</dbReference>
<dbReference type="STRING" id="927664.SAMN05421780_101699"/>
<comment type="cofactor">
    <cofactor evidence="10">
        <name>Mg(2+)</name>
        <dbReference type="ChEBI" id="CHEBI:18420"/>
    </cofactor>
    <text evidence="10">Binds 1 Mg(2+) ion per subunit.</text>
</comment>
<protein>
    <recommendedName>
        <fullName evidence="10">dITP/XTP pyrophosphatase</fullName>
        <ecNumber evidence="10">3.6.1.66</ecNumber>
    </recommendedName>
    <alternativeName>
        <fullName evidence="10">Non-canonical purine NTP pyrophosphatase</fullName>
    </alternativeName>
    <alternativeName>
        <fullName evidence="10">Non-standard purine NTP pyrophosphatase</fullName>
    </alternativeName>
    <alternativeName>
        <fullName evidence="10">Nucleoside-triphosphate diphosphatase</fullName>
    </alternativeName>
    <alternativeName>
        <fullName evidence="10">Nucleoside-triphosphate pyrophosphatase</fullName>
        <shortName evidence="10">NTPase</shortName>
    </alternativeName>
</protein>
<dbReference type="AlphaFoldDB" id="A0A1I1EAH0"/>
<dbReference type="PANTHER" id="PTHR11067">
    <property type="entry name" value="INOSINE TRIPHOSPHATE PYROPHOSPHATASE/HAM1 PROTEIN"/>
    <property type="match status" value="1"/>
</dbReference>
<dbReference type="EC" id="3.6.1.66" evidence="10"/>
<feature type="binding site" evidence="10">
    <location>
        <position position="172"/>
    </location>
    <ligand>
        <name>substrate</name>
    </ligand>
</feature>
<dbReference type="OrthoDB" id="9807456at2"/>
<keyword evidence="3 10" id="KW-0479">Metal-binding</keyword>
<dbReference type="NCBIfam" id="TIGR00042">
    <property type="entry name" value="RdgB/HAM1 family non-canonical purine NTP pyrophosphatase"/>
    <property type="match status" value="1"/>
</dbReference>
<dbReference type="PANTHER" id="PTHR11067:SF9">
    <property type="entry name" value="INOSINE TRIPHOSPHATE PYROPHOSPHATASE"/>
    <property type="match status" value="1"/>
</dbReference>
<dbReference type="GO" id="GO:0009117">
    <property type="term" value="P:nucleotide metabolic process"/>
    <property type="evidence" value="ECO:0007669"/>
    <property type="project" value="UniProtKB-KW"/>
</dbReference>
<dbReference type="Pfam" id="PF01725">
    <property type="entry name" value="Ham1p_like"/>
    <property type="match status" value="1"/>
</dbReference>
<evidence type="ECO:0000256" key="8">
    <source>
        <dbReference type="ARBA" id="ARBA00051875"/>
    </source>
</evidence>
<dbReference type="GO" id="GO:0000166">
    <property type="term" value="F:nucleotide binding"/>
    <property type="evidence" value="ECO:0007669"/>
    <property type="project" value="UniProtKB-KW"/>
</dbReference>
<dbReference type="EMBL" id="FOLE01000001">
    <property type="protein sequence ID" value="SFB83716.1"/>
    <property type="molecule type" value="Genomic_DNA"/>
</dbReference>
<evidence type="ECO:0000256" key="5">
    <source>
        <dbReference type="ARBA" id="ARBA00022801"/>
    </source>
</evidence>